<dbReference type="AlphaFoldDB" id="A0A2X0M8J4"/>
<dbReference type="GO" id="GO:0005739">
    <property type="term" value="C:mitochondrion"/>
    <property type="evidence" value="ECO:0007669"/>
    <property type="project" value="TreeGrafter"/>
</dbReference>
<dbReference type="InterPro" id="IPR019419">
    <property type="entry name" value="AIM19"/>
</dbReference>
<accession>A0A2X0M8J4</accession>
<proteinExistence type="predicted"/>
<organism evidence="1 2">
    <name type="scientific">Microbotryum silenes-dioicae</name>
    <dbReference type="NCBI Taxonomy" id="796604"/>
    <lineage>
        <taxon>Eukaryota</taxon>
        <taxon>Fungi</taxon>
        <taxon>Dikarya</taxon>
        <taxon>Basidiomycota</taxon>
        <taxon>Pucciniomycotina</taxon>
        <taxon>Microbotryomycetes</taxon>
        <taxon>Microbotryales</taxon>
        <taxon>Microbotryaceae</taxon>
        <taxon>Microbotryum</taxon>
    </lineage>
</organism>
<protein>
    <submittedName>
        <fullName evidence="1">BQ5605_C004g02683 protein</fullName>
    </submittedName>
</protein>
<sequence>MSSITYPSSIPTATLRTDASTSTRPIEPARPSLLSSIMTTPYLPWATSAVLLASVPPCVKAPLGFPHLVQLPLFALIFGGSGYMIRTGDPYNGAGTTTGKFHHDRRPLSPEQPTWSLTYLFFHGRKALASRKPIPILLASTMATQALVAGGFYWSSDEDGEEERTGSGKFGVV</sequence>
<dbReference type="Proteomes" id="UP000249464">
    <property type="component" value="Unassembled WGS sequence"/>
</dbReference>
<evidence type="ECO:0000313" key="2">
    <source>
        <dbReference type="Proteomes" id="UP000249464"/>
    </source>
</evidence>
<dbReference type="PANTHER" id="PTHR28177">
    <property type="entry name" value="ALTERED INHERITANCE OF MITOCHONDRIA PROTEIN 19, MITOCHONDRIAL"/>
    <property type="match status" value="1"/>
</dbReference>
<keyword evidence="2" id="KW-1185">Reference proteome</keyword>
<name>A0A2X0M8J4_9BASI</name>
<reference evidence="1 2" key="1">
    <citation type="submission" date="2016-11" db="EMBL/GenBank/DDBJ databases">
        <authorList>
            <person name="Jaros S."/>
            <person name="Januszkiewicz K."/>
            <person name="Wedrychowicz H."/>
        </authorList>
    </citation>
    <scope>NUCLEOTIDE SEQUENCE [LARGE SCALE GENOMIC DNA]</scope>
</reference>
<dbReference type="EMBL" id="FQNC01000046">
    <property type="protein sequence ID" value="SGY66529.1"/>
    <property type="molecule type" value="Genomic_DNA"/>
</dbReference>
<gene>
    <name evidence="1" type="primary">BQ5605_C004g02683</name>
    <name evidence="1" type="ORF">BQ5605_C004G02683</name>
</gene>
<evidence type="ECO:0000313" key="1">
    <source>
        <dbReference type="EMBL" id="SGY66529.1"/>
    </source>
</evidence>
<dbReference type="Pfam" id="PF10315">
    <property type="entry name" value="Aim19"/>
    <property type="match status" value="2"/>
</dbReference>
<dbReference type="PANTHER" id="PTHR28177:SF1">
    <property type="entry name" value="ALTERED INHERITANCE OF MITOCHONDRIA PROTEIN 19, MITOCHONDRIAL"/>
    <property type="match status" value="1"/>
</dbReference>